<feature type="compositionally biased region" description="Acidic residues" evidence="1">
    <location>
        <begin position="285"/>
        <end position="294"/>
    </location>
</feature>
<evidence type="ECO:0000256" key="1">
    <source>
        <dbReference type="SAM" id="MobiDB-lite"/>
    </source>
</evidence>
<dbReference type="InterPro" id="IPR011333">
    <property type="entry name" value="SKP1/BTB/POZ_sf"/>
</dbReference>
<accession>A0A6A5V214</accession>
<dbReference type="PROSITE" id="PS50097">
    <property type="entry name" value="BTB"/>
    <property type="match status" value="1"/>
</dbReference>
<dbReference type="Pfam" id="PF00651">
    <property type="entry name" value="BTB"/>
    <property type="match status" value="1"/>
</dbReference>
<dbReference type="AlphaFoldDB" id="A0A6A5V214"/>
<gene>
    <name evidence="3" type="ORF">BU23DRAFT_571817</name>
</gene>
<dbReference type="OrthoDB" id="1022638at2759"/>
<dbReference type="PANTHER" id="PTHR47843">
    <property type="entry name" value="BTB DOMAIN-CONTAINING PROTEIN-RELATED"/>
    <property type="match status" value="1"/>
</dbReference>
<dbReference type="SUPFAM" id="SSF54695">
    <property type="entry name" value="POZ domain"/>
    <property type="match status" value="1"/>
</dbReference>
<dbReference type="EMBL" id="ML976713">
    <property type="protein sequence ID" value="KAF1969086.1"/>
    <property type="molecule type" value="Genomic_DNA"/>
</dbReference>
<evidence type="ECO:0000259" key="2">
    <source>
        <dbReference type="PROSITE" id="PS50097"/>
    </source>
</evidence>
<organism evidence="3 4">
    <name type="scientific">Bimuria novae-zelandiae CBS 107.79</name>
    <dbReference type="NCBI Taxonomy" id="1447943"/>
    <lineage>
        <taxon>Eukaryota</taxon>
        <taxon>Fungi</taxon>
        <taxon>Dikarya</taxon>
        <taxon>Ascomycota</taxon>
        <taxon>Pezizomycotina</taxon>
        <taxon>Dothideomycetes</taxon>
        <taxon>Pleosporomycetidae</taxon>
        <taxon>Pleosporales</taxon>
        <taxon>Massarineae</taxon>
        <taxon>Didymosphaeriaceae</taxon>
        <taxon>Bimuria</taxon>
    </lineage>
</organism>
<dbReference type="PANTHER" id="PTHR47843:SF3">
    <property type="entry name" value="BTB DOMAIN-CONTAINING PROTEIN"/>
    <property type="match status" value="1"/>
</dbReference>
<feature type="region of interest" description="Disordered" evidence="1">
    <location>
        <begin position="233"/>
        <end position="294"/>
    </location>
</feature>
<dbReference type="Proteomes" id="UP000800036">
    <property type="component" value="Unassembled WGS sequence"/>
</dbReference>
<dbReference type="CDD" id="cd18186">
    <property type="entry name" value="BTB_POZ_ZBTB_KLHL-like"/>
    <property type="match status" value="1"/>
</dbReference>
<evidence type="ECO:0000313" key="3">
    <source>
        <dbReference type="EMBL" id="KAF1969086.1"/>
    </source>
</evidence>
<protein>
    <recommendedName>
        <fullName evidence="2">BTB domain-containing protein</fullName>
    </recommendedName>
</protein>
<proteinExistence type="predicted"/>
<sequence length="294" mass="32724">MATLTQDILTSGIVGIAVGPEEIPFDAHIELLCAHSPYFDEALEDRFDSPGTQYLTLPEDDPKIFTKVLSWMYNTRIGVSVLAESTTWELLCKIWLLADKYARKYDASGEGRGNLDPSLIKLVYDKTCASSQLRHAIIAICSWDMEAEHFRKYVGSFPLEFKHDYAVQQAQRNVNKWGTKMPLTWSPKDFYTRKPSESPLPKQQAAVKQQKTEPLAGHGGYTLSARTIPISPVDEPRVATPESTNTREIRTPKGRRSASGAPMSLSLIPSLGTPQVATPRSEVDALADELDEQL</sequence>
<evidence type="ECO:0000313" key="4">
    <source>
        <dbReference type="Proteomes" id="UP000800036"/>
    </source>
</evidence>
<name>A0A6A5V214_9PLEO</name>
<dbReference type="Gene3D" id="3.30.710.10">
    <property type="entry name" value="Potassium Channel Kv1.1, Chain A"/>
    <property type="match status" value="1"/>
</dbReference>
<keyword evidence="4" id="KW-1185">Reference proteome</keyword>
<feature type="domain" description="BTB" evidence="2">
    <location>
        <begin position="14"/>
        <end position="81"/>
    </location>
</feature>
<reference evidence="3" key="1">
    <citation type="journal article" date="2020" name="Stud. Mycol.">
        <title>101 Dothideomycetes genomes: a test case for predicting lifestyles and emergence of pathogens.</title>
        <authorList>
            <person name="Haridas S."/>
            <person name="Albert R."/>
            <person name="Binder M."/>
            <person name="Bloem J."/>
            <person name="Labutti K."/>
            <person name="Salamov A."/>
            <person name="Andreopoulos B."/>
            <person name="Baker S."/>
            <person name="Barry K."/>
            <person name="Bills G."/>
            <person name="Bluhm B."/>
            <person name="Cannon C."/>
            <person name="Castanera R."/>
            <person name="Culley D."/>
            <person name="Daum C."/>
            <person name="Ezra D."/>
            <person name="Gonzalez J."/>
            <person name="Henrissat B."/>
            <person name="Kuo A."/>
            <person name="Liang C."/>
            <person name="Lipzen A."/>
            <person name="Lutzoni F."/>
            <person name="Magnuson J."/>
            <person name="Mondo S."/>
            <person name="Nolan M."/>
            <person name="Ohm R."/>
            <person name="Pangilinan J."/>
            <person name="Park H.-J."/>
            <person name="Ramirez L."/>
            <person name="Alfaro M."/>
            <person name="Sun H."/>
            <person name="Tritt A."/>
            <person name="Yoshinaga Y."/>
            <person name="Zwiers L.-H."/>
            <person name="Turgeon B."/>
            <person name="Goodwin S."/>
            <person name="Spatafora J."/>
            <person name="Crous P."/>
            <person name="Grigoriev I."/>
        </authorList>
    </citation>
    <scope>NUCLEOTIDE SEQUENCE</scope>
    <source>
        <strain evidence="3">CBS 107.79</strain>
    </source>
</reference>
<dbReference type="InterPro" id="IPR000210">
    <property type="entry name" value="BTB/POZ_dom"/>
</dbReference>